<evidence type="ECO:0000313" key="5">
    <source>
        <dbReference type="Proteomes" id="UP000190274"/>
    </source>
</evidence>
<dbReference type="Gene3D" id="6.10.140.1820">
    <property type="match status" value="1"/>
</dbReference>
<proteinExistence type="predicted"/>
<keyword evidence="5" id="KW-1185">Reference proteome</keyword>
<feature type="compositionally biased region" description="Polar residues" evidence="2">
    <location>
        <begin position="545"/>
        <end position="555"/>
    </location>
</feature>
<evidence type="ECO:0000313" key="4">
    <source>
        <dbReference type="EMBL" id="SCU85323.1"/>
    </source>
</evidence>
<dbReference type="OrthoDB" id="4049601at2759"/>
<reference evidence="4 5" key="1">
    <citation type="submission" date="2016-03" db="EMBL/GenBank/DDBJ databases">
        <authorList>
            <person name="Devillers H."/>
        </authorList>
    </citation>
    <scope>NUCLEOTIDE SEQUENCE [LARGE SCALE GENOMIC DNA]</scope>
    <source>
        <strain evidence="4">CBS 10888</strain>
    </source>
</reference>
<dbReference type="STRING" id="1266660.A0A1G4J679"/>
<keyword evidence="1" id="KW-0175">Coiled coil</keyword>
<feature type="region of interest" description="Disordered" evidence="2">
    <location>
        <begin position="207"/>
        <end position="238"/>
    </location>
</feature>
<dbReference type="EMBL" id="LT598454">
    <property type="protein sequence ID" value="SCU85323.1"/>
    <property type="molecule type" value="Genomic_DNA"/>
</dbReference>
<sequence>MSMTGESPIHEEPESKLADGLSAAKNPARIQIYKSTPTKRVSQGSSSTPSPTKQQLKVRSEANKLLQLLQYKKVQNGFMLDMKDAFSDHSLASPSTKDTPKSSPSNLERLPLSKAGSSFHNRISKMLSNPSSPSLRSTESGQNARSKERPLSASLQISTENSPRTARSPSSVSGHLSPGSLNLRPSQSAEPSANINATTLRAELVAEPSTPTPQPRESNNFQDYKPNSTQTNESSTNLEIVRDGLSDIRAHRQVLQSKLTSTGYDSTHSSSGSQPTPAKPTSAEQKNVFSTSLPSKQPSLHIESRASTNQIAHTGLIASPSKIEGKDWQASSNSLNVDQANTLDSRSSLTSVLTPQGVSQQVRKASAGPDTSSALQEPKLTPSQVPNFSFATSYTKLERFANERESAKSSDAVAANSLKQSLPRADNTANMASKVTNQDGGKEEAPNGQTQPTSKAMKSLRMLPPLLPVYHLPSSDMPLPQHSESAIPAVNRKRANEDSFEQSNRAKRPDSTQTANDASPSLSNPVASKSVPQGLSQDSDLRLNSIGSKPGQETRSILGVDSPLLDSSNKKKRLRSQIPPGGPRVKLRSLNDAAQNKVGITENIIALSEVVVGYEDLKSECLLRSSSVPPKALSQTADDANVATLLRAESDDVSGISSVLPNPSPKPVDPHNEFLSPRNKLSENSTPVKGRSEFENTQALESSVLNPNESIRRTNLHLATTSPLAVNSGVELHANEGHSQNLTGHADPEADRKKIERTIARELGTKIASMNRLRKSSLVRLIQSGIVNHSPLRAGSWVTSSNNICNINNYEMSPVLYLQHLSKRGRLETFSSAVIEFPQLKGTVDSLDAFTKEDLMKRVQSAVFYVSARGANSLTSDEKAVFDSRLHNLRNYSKRLKFKLSDEVNSNVSVAITVTDFLDGPDSLVEMDAKAQIWSYAYALNVFELLTGEAGKPFEDVNRTKQIDTPPMLNLISKVERRETEVIEPDIETSRQQAAISDFTILEKKSLEQCFRDSVSQKADTLACLNLLVQRLSAVPRPENPDEIISGIAKCTADLSQEKSRDVASLALISDAGDTLRRLTSEVITDQMKIASLHGQISNMNSEITALKERVEEERQRNDKWLFVFRALVGKTGSGRDRNATFSANDHSERENVEIERVDSRSRNTPKEMVAESVLEKNVRENIHLIKNALRKNPESHENANITRDASGTQQETNSLSIAKSDTANGKMKSATNETNSALATHNDLTLIRNDLQRSHETLKRSMTTQIDLQNNISRIEADRNGLRKALSLQTKQLEDQKKESDMRHAQSLAVIHEQRRLVSDLSNNMDVEVAKRKAMSIQVEALIASSNANDRG</sequence>
<organism evidence="4 5">
    <name type="scientific">Lachancea dasiensis</name>
    <dbReference type="NCBI Taxonomy" id="1072105"/>
    <lineage>
        <taxon>Eukaryota</taxon>
        <taxon>Fungi</taxon>
        <taxon>Dikarya</taxon>
        <taxon>Ascomycota</taxon>
        <taxon>Saccharomycotina</taxon>
        <taxon>Saccharomycetes</taxon>
        <taxon>Saccharomycetales</taxon>
        <taxon>Saccharomycetaceae</taxon>
        <taxon>Lachancea</taxon>
    </lineage>
</organism>
<feature type="compositionally biased region" description="Polar residues" evidence="2">
    <location>
        <begin position="282"/>
        <end position="298"/>
    </location>
</feature>
<feature type="coiled-coil region" evidence="1">
    <location>
        <begin position="1090"/>
        <end position="1117"/>
    </location>
</feature>
<evidence type="ECO:0000259" key="3">
    <source>
        <dbReference type="Pfam" id="PF16991"/>
    </source>
</evidence>
<evidence type="ECO:0000256" key="1">
    <source>
        <dbReference type="SAM" id="Coils"/>
    </source>
</evidence>
<protein>
    <submittedName>
        <fullName evidence="4">LADA_0D06876g1_1</fullName>
    </submittedName>
</protein>
<feature type="region of interest" description="Disordered" evidence="2">
    <location>
        <begin position="260"/>
        <end position="301"/>
    </location>
</feature>
<name>A0A1G4J679_9SACH</name>
<gene>
    <name evidence="4" type="ORF">LADA_0D06876G</name>
</gene>
<feature type="compositionally biased region" description="Low complexity" evidence="2">
    <location>
        <begin position="93"/>
        <end position="105"/>
    </location>
</feature>
<feature type="region of interest" description="Disordered" evidence="2">
    <location>
        <begin position="420"/>
        <end position="455"/>
    </location>
</feature>
<feature type="region of interest" description="Disordered" evidence="2">
    <location>
        <begin position="1"/>
        <end position="59"/>
    </location>
</feature>
<feature type="compositionally biased region" description="Polar residues" evidence="2">
    <location>
        <begin position="33"/>
        <end position="57"/>
    </location>
</feature>
<feature type="compositionally biased region" description="Polar residues" evidence="2">
    <location>
        <begin position="215"/>
        <end position="238"/>
    </location>
</feature>
<dbReference type="Proteomes" id="UP000190274">
    <property type="component" value="Chromosome D"/>
</dbReference>
<accession>A0A1G4J679</accession>
<dbReference type="Pfam" id="PF16991">
    <property type="entry name" value="SIR4_SID"/>
    <property type="match status" value="1"/>
</dbReference>
<dbReference type="InterPro" id="IPR031556">
    <property type="entry name" value="SIR4_SID"/>
</dbReference>
<feature type="domain" description="Sir4 SID" evidence="3">
    <location>
        <begin position="732"/>
        <end position="832"/>
    </location>
</feature>
<feature type="compositionally biased region" description="Polar residues" evidence="2">
    <location>
        <begin position="153"/>
        <end position="192"/>
    </location>
</feature>
<feature type="compositionally biased region" description="Polar residues" evidence="2">
    <location>
        <begin position="260"/>
        <end position="276"/>
    </location>
</feature>
<feature type="region of interest" description="Disordered" evidence="2">
    <location>
        <begin position="90"/>
        <end position="192"/>
    </location>
</feature>
<feature type="region of interest" description="Disordered" evidence="2">
    <location>
        <begin position="654"/>
        <end position="694"/>
    </location>
</feature>
<evidence type="ECO:0000256" key="2">
    <source>
        <dbReference type="SAM" id="MobiDB-lite"/>
    </source>
</evidence>
<feature type="compositionally biased region" description="Basic and acidic residues" evidence="2">
    <location>
        <begin position="8"/>
        <end position="17"/>
    </location>
</feature>
<feature type="region of interest" description="Disordered" evidence="2">
    <location>
        <begin position="488"/>
        <end position="587"/>
    </location>
</feature>
<feature type="compositionally biased region" description="Polar residues" evidence="2">
    <location>
        <begin position="511"/>
        <end position="538"/>
    </location>
</feature>
<feature type="compositionally biased region" description="Polar residues" evidence="2">
    <location>
        <begin position="427"/>
        <end position="439"/>
    </location>
</feature>
<feature type="region of interest" description="Disordered" evidence="2">
    <location>
        <begin position="354"/>
        <end position="386"/>
    </location>
</feature>
<feature type="compositionally biased region" description="Polar residues" evidence="2">
    <location>
        <begin position="115"/>
        <end position="144"/>
    </location>
</feature>